<name>A0A1I3K1L1_9PSEU</name>
<dbReference type="AlphaFoldDB" id="A0A1I3K1L1"/>
<protein>
    <submittedName>
        <fullName evidence="1">Uncharacterized protein</fullName>
    </submittedName>
</protein>
<evidence type="ECO:0000313" key="1">
    <source>
        <dbReference type="EMBL" id="SFI66190.1"/>
    </source>
</evidence>
<keyword evidence="2" id="KW-1185">Reference proteome</keyword>
<dbReference type="STRING" id="115433.SAMN05421835_101368"/>
<reference evidence="1 2" key="1">
    <citation type="submission" date="2016-10" db="EMBL/GenBank/DDBJ databases">
        <authorList>
            <person name="de Groot N.N."/>
        </authorList>
    </citation>
    <scope>NUCLEOTIDE SEQUENCE [LARGE SCALE GENOMIC DNA]</scope>
    <source>
        <strain evidence="1 2">DSM 44468</strain>
    </source>
</reference>
<evidence type="ECO:0000313" key="2">
    <source>
        <dbReference type="Proteomes" id="UP000199025"/>
    </source>
</evidence>
<gene>
    <name evidence="1" type="ORF">SAMN05421835_101368</name>
</gene>
<dbReference type="EMBL" id="FORP01000001">
    <property type="protein sequence ID" value="SFI66190.1"/>
    <property type="molecule type" value="Genomic_DNA"/>
</dbReference>
<organism evidence="1 2">
    <name type="scientific">Amycolatopsis sacchari</name>
    <dbReference type="NCBI Taxonomy" id="115433"/>
    <lineage>
        <taxon>Bacteria</taxon>
        <taxon>Bacillati</taxon>
        <taxon>Actinomycetota</taxon>
        <taxon>Actinomycetes</taxon>
        <taxon>Pseudonocardiales</taxon>
        <taxon>Pseudonocardiaceae</taxon>
        <taxon>Amycolatopsis</taxon>
    </lineage>
</organism>
<sequence>MRAVVPGTSPRPIDVWKPMVRVSRSRAAASATSRCPAVQAPITSRALGSRACPAGVSVTARRSRSNSLTRSAVSSLPICLLSAGCETNSASAALVKLSSSATVTK</sequence>
<dbReference type="Proteomes" id="UP000199025">
    <property type="component" value="Unassembled WGS sequence"/>
</dbReference>
<proteinExistence type="predicted"/>
<accession>A0A1I3K1L1</accession>